<dbReference type="Gene3D" id="3.30.700.10">
    <property type="entry name" value="Glycoprotein, Type 4 Pilin"/>
    <property type="match status" value="1"/>
</dbReference>
<keyword evidence="1" id="KW-1133">Transmembrane helix</keyword>
<reference evidence="2 3" key="1">
    <citation type="submission" date="2019-02" db="EMBL/GenBank/DDBJ databases">
        <title>Draft Genome Sequences of Six Type Strains of the Genus Massilia.</title>
        <authorList>
            <person name="Miess H."/>
            <person name="Frediansyhah A."/>
            <person name="Gross H."/>
        </authorList>
    </citation>
    <scope>NUCLEOTIDE SEQUENCE [LARGE SCALE GENOMIC DNA]</scope>
    <source>
        <strain evidence="2 3">DSM 17473</strain>
    </source>
</reference>
<dbReference type="SUPFAM" id="SSF54523">
    <property type="entry name" value="Pili subunits"/>
    <property type="match status" value="1"/>
</dbReference>
<dbReference type="Pfam" id="PF07963">
    <property type="entry name" value="N_methyl"/>
    <property type="match status" value="1"/>
</dbReference>
<dbReference type="PROSITE" id="PS00409">
    <property type="entry name" value="PROKAR_NTER_METHYL"/>
    <property type="match status" value="1"/>
</dbReference>
<dbReference type="InterPro" id="IPR045584">
    <property type="entry name" value="Pilin-like"/>
</dbReference>
<protein>
    <submittedName>
        <fullName evidence="2">Type II secretion system protein</fullName>
    </submittedName>
</protein>
<accession>A0A4P6L5S9</accession>
<dbReference type="NCBIfam" id="TIGR02532">
    <property type="entry name" value="IV_pilin_GFxxxE"/>
    <property type="match status" value="1"/>
</dbReference>
<proteinExistence type="predicted"/>
<dbReference type="EMBL" id="CP035913">
    <property type="protein sequence ID" value="QBE67041.1"/>
    <property type="molecule type" value="Genomic_DNA"/>
</dbReference>
<evidence type="ECO:0000313" key="3">
    <source>
        <dbReference type="Proteomes" id="UP000290637"/>
    </source>
</evidence>
<keyword evidence="1" id="KW-0812">Transmembrane</keyword>
<dbReference type="KEGG" id="plue:EWM63_02880"/>
<organism evidence="2 3">
    <name type="scientific">Pseudoduganella lutea</name>
    <dbReference type="NCBI Taxonomy" id="321985"/>
    <lineage>
        <taxon>Bacteria</taxon>
        <taxon>Pseudomonadati</taxon>
        <taxon>Pseudomonadota</taxon>
        <taxon>Betaproteobacteria</taxon>
        <taxon>Burkholderiales</taxon>
        <taxon>Oxalobacteraceae</taxon>
        <taxon>Telluria group</taxon>
        <taxon>Pseudoduganella</taxon>
    </lineage>
</organism>
<sequence length="167" mass="16784">MPRHGQAGFTLVELITVIVILGILAATALPKFVDLGSDARIASVKAVGGALAATSAMVHGKALIDPSATTVTSENVVVTLEAGYPSAARVGNMALAAGLDTADYIIRYGSATATATQPALPINSFAAIPVDVQNTPKALGCYAQYTGASRTGNAVTPPVITVVTSSC</sequence>
<gene>
    <name evidence="2" type="ORF">EWM63_02880</name>
</gene>
<evidence type="ECO:0000256" key="1">
    <source>
        <dbReference type="SAM" id="Phobius"/>
    </source>
</evidence>
<evidence type="ECO:0000313" key="2">
    <source>
        <dbReference type="EMBL" id="QBE67041.1"/>
    </source>
</evidence>
<dbReference type="Proteomes" id="UP000290637">
    <property type="component" value="Chromosome"/>
</dbReference>
<dbReference type="AlphaFoldDB" id="A0A4P6L5S9"/>
<feature type="transmembrane region" description="Helical" evidence="1">
    <location>
        <begin position="7"/>
        <end position="29"/>
    </location>
</feature>
<dbReference type="OrthoDB" id="9182129at2"/>
<name>A0A4P6L5S9_9BURK</name>
<dbReference type="InterPro" id="IPR012902">
    <property type="entry name" value="N_methyl_site"/>
</dbReference>
<keyword evidence="1" id="KW-0472">Membrane</keyword>
<keyword evidence="3" id="KW-1185">Reference proteome</keyword>